<dbReference type="Pfam" id="PF14200">
    <property type="entry name" value="RicinB_lectin_2"/>
    <property type="match status" value="1"/>
</dbReference>
<evidence type="ECO:0000313" key="4">
    <source>
        <dbReference type="EMBL" id="MBL1085851.1"/>
    </source>
</evidence>
<protein>
    <submittedName>
        <fullName evidence="4">RICIN domain-containing protein</fullName>
    </submittedName>
</protein>
<keyword evidence="5" id="KW-1185">Reference proteome</keyword>
<evidence type="ECO:0000259" key="3">
    <source>
        <dbReference type="Pfam" id="PF14200"/>
    </source>
</evidence>
<name>A0A937EMX8_9ACTN</name>
<dbReference type="InterPro" id="IPR035940">
    <property type="entry name" value="CAP_sf"/>
</dbReference>
<evidence type="ECO:0000313" key="5">
    <source>
        <dbReference type="Proteomes" id="UP000661858"/>
    </source>
</evidence>
<dbReference type="PANTHER" id="PTHR31157:SF1">
    <property type="entry name" value="SCP DOMAIN-CONTAINING PROTEIN"/>
    <property type="match status" value="1"/>
</dbReference>
<dbReference type="EMBL" id="JAERRK010000018">
    <property type="protein sequence ID" value="MBL1085851.1"/>
    <property type="molecule type" value="Genomic_DNA"/>
</dbReference>
<feature type="domain" description="Ricin B lectin" evidence="3">
    <location>
        <begin position="33"/>
        <end position="98"/>
    </location>
</feature>
<feature type="chain" id="PRO_5037289434" evidence="2">
    <location>
        <begin position="29"/>
        <end position="351"/>
    </location>
</feature>
<evidence type="ECO:0000256" key="2">
    <source>
        <dbReference type="SAM" id="SignalP"/>
    </source>
</evidence>
<gene>
    <name evidence="4" type="ORF">JK359_28450</name>
</gene>
<accession>A0A937EMX8</accession>
<dbReference type="CDD" id="cd05379">
    <property type="entry name" value="CAP_bacterial"/>
    <property type="match status" value="1"/>
</dbReference>
<dbReference type="SUPFAM" id="SSF50370">
    <property type="entry name" value="Ricin B-like lectins"/>
    <property type="match status" value="1"/>
</dbReference>
<dbReference type="InterPro" id="IPR035992">
    <property type="entry name" value="Ricin_B-like_lectins"/>
</dbReference>
<dbReference type="Gene3D" id="2.80.10.50">
    <property type="match status" value="2"/>
</dbReference>
<dbReference type="AlphaFoldDB" id="A0A937EMX8"/>
<proteinExistence type="predicted"/>
<dbReference type="PROSITE" id="PS50231">
    <property type="entry name" value="RICIN_B_LECTIN"/>
    <property type="match status" value="1"/>
</dbReference>
<feature type="region of interest" description="Disordered" evidence="1">
    <location>
        <begin position="259"/>
        <end position="292"/>
    </location>
</feature>
<dbReference type="SUPFAM" id="SSF55797">
    <property type="entry name" value="PR-1-like"/>
    <property type="match status" value="1"/>
</dbReference>
<keyword evidence="2" id="KW-0732">Signal</keyword>
<sequence length="351" mass="38350">MRRKALRASVAAALLVAIGLLTPAPASANHLGVFIYSQSSGLVLDVIGARSDEYQGLVVYPQRDSATNQQFDIRDVGGGQGYQIIARHSHKCLTHYGSAVFQATCGVTPTQRWEFVDLKNGCPPGGGCSERVAGYLIRSKWNGRCLDSANPDFPNPPREGARVQLWSSCAETTDDPKWVNQAWRLESGRGHPDPYAEPSALPPLQPDAKALVDQVVQARRAAGCAHPENVRLDPWLSEVARKHSADLAVNYAKLIDAQTEGQKRGHIGSDGSMPSGRVQSAGFEPAQRPENWSYGTNQSYAGAMDLWMNHDEASKWGHKMAITDCRYTVLGVGTANGHKNRVYWTQNFALR</sequence>
<dbReference type="InterPro" id="IPR000772">
    <property type="entry name" value="Ricin_B_lectin"/>
</dbReference>
<organism evidence="4 5">
    <name type="scientific">Streptomyces actinomycinicus</name>
    <dbReference type="NCBI Taxonomy" id="1695166"/>
    <lineage>
        <taxon>Bacteria</taxon>
        <taxon>Bacillati</taxon>
        <taxon>Actinomycetota</taxon>
        <taxon>Actinomycetes</taxon>
        <taxon>Kitasatosporales</taxon>
        <taxon>Streptomycetaceae</taxon>
        <taxon>Streptomyces</taxon>
    </lineage>
</organism>
<dbReference type="CDD" id="cd00161">
    <property type="entry name" value="beta-trefoil_Ricin-like"/>
    <property type="match status" value="1"/>
</dbReference>
<comment type="caution">
    <text evidence="4">The sequence shown here is derived from an EMBL/GenBank/DDBJ whole genome shotgun (WGS) entry which is preliminary data.</text>
</comment>
<reference evidence="4" key="1">
    <citation type="submission" date="2021-01" db="EMBL/GenBank/DDBJ databases">
        <title>WGS of actinomycetes isolated from Thailand.</title>
        <authorList>
            <person name="Thawai C."/>
        </authorList>
    </citation>
    <scope>NUCLEOTIDE SEQUENCE</scope>
    <source>
        <strain evidence="4">RCU-197</strain>
    </source>
</reference>
<dbReference type="Proteomes" id="UP000661858">
    <property type="component" value="Unassembled WGS sequence"/>
</dbReference>
<feature type="signal peptide" evidence="2">
    <location>
        <begin position="1"/>
        <end position="28"/>
    </location>
</feature>
<evidence type="ECO:0000256" key="1">
    <source>
        <dbReference type="SAM" id="MobiDB-lite"/>
    </source>
</evidence>
<dbReference type="Gene3D" id="3.40.33.10">
    <property type="entry name" value="CAP"/>
    <property type="match status" value="1"/>
</dbReference>
<dbReference type="PANTHER" id="PTHR31157">
    <property type="entry name" value="SCP DOMAIN-CONTAINING PROTEIN"/>
    <property type="match status" value="1"/>
</dbReference>